<dbReference type="STRING" id="221109.gene:10733275"/>
<feature type="domain" description="Methyltransferase type 11" evidence="1">
    <location>
        <begin position="39"/>
        <end position="134"/>
    </location>
</feature>
<dbReference type="AlphaFoldDB" id="Q8CUS0"/>
<dbReference type="PhylomeDB" id="Q8CUS0"/>
<dbReference type="Gene3D" id="3.40.50.150">
    <property type="entry name" value="Vaccinia Virus protein VP39"/>
    <property type="match status" value="1"/>
</dbReference>
<dbReference type="OrthoDB" id="9791837at2"/>
<dbReference type="SUPFAM" id="SSF53335">
    <property type="entry name" value="S-adenosyl-L-methionine-dependent methyltransferases"/>
    <property type="match status" value="1"/>
</dbReference>
<reference evidence="2 3" key="1">
    <citation type="journal article" date="2001" name="FEMS Microbiol. Lett.">
        <title>Oceanobacillus iheyensis gen. nov., sp. nov., a deep-sea extremely halotolerant and alkaliphilic species isolated from a depth of 1050 m on the Iheya Ridge.</title>
        <authorList>
            <person name="Lu J."/>
            <person name="Nogi Y."/>
            <person name="Takami H."/>
        </authorList>
    </citation>
    <scope>NUCLEOTIDE SEQUENCE [LARGE SCALE GENOMIC DNA]</scope>
    <source>
        <strain evidence="3">DSM 14371 / CIP 107618 / JCM 11309 / KCTC 3954 / HTE831</strain>
    </source>
</reference>
<evidence type="ECO:0000313" key="3">
    <source>
        <dbReference type="Proteomes" id="UP000000822"/>
    </source>
</evidence>
<dbReference type="RefSeq" id="WP_011065439.1">
    <property type="nucleotide sequence ID" value="NC_004193.1"/>
</dbReference>
<dbReference type="PANTHER" id="PTHR43591">
    <property type="entry name" value="METHYLTRANSFERASE"/>
    <property type="match status" value="1"/>
</dbReference>
<dbReference type="GO" id="GO:0008757">
    <property type="term" value="F:S-adenosylmethionine-dependent methyltransferase activity"/>
    <property type="evidence" value="ECO:0007669"/>
    <property type="project" value="InterPro"/>
</dbReference>
<evidence type="ECO:0000259" key="1">
    <source>
        <dbReference type="Pfam" id="PF08241"/>
    </source>
</evidence>
<proteinExistence type="predicted"/>
<keyword evidence="3" id="KW-1185">Reference proteome</keyword>
<dbReference type="Pfam" id="PF08241">
    <property type="entry name" value="Methyltransf_11"/>
    <property type="match status" value="1"/>
</dbReference>
<gene>
    <name evidence="2" type="ordered locus">OB1037</name>
</gene>
<dbReference type="InterPro" id="IPR013216">
    <property type="entry name" value="Methyltransf_11"/>
</dbReference>
<reference evidence="2 3" key="2">
    <citation type="journal article" date="2002" name="Nucleic Acids Res.">
        <title>Genome sequence of Oceanobacillus iheyensis isolated from the Iheya Ridge and its unexpected adaptive capabilities to extreme environments.</title>
        <authorList>
            <person name="Takami H."/>
            <person name="Takaki Y."/>
            <person name="Uchiyama I."/>
        </authorList>
    </citation>
    <scope>NUCLEOTIDE SEQUENCE [LARGE SCALE GENOMIC DNA]</scope>
    <source>
        <strain evidence="3">DSM 14371 / CIP 107618 / JCM 11309 / KCTC 3954 / HTE831</strain>
    </source>
</reference>
<accession>Q8CUS0</accession>
<dbReference type="eggNOG" id="COG2226">
    <property type="taxonomic scope" value="Bacteria"/>
</dbReference>
<organism evidence="2 3">
    <name type="scientific">Oceanobacillus iheyensis (strain DSM 14371 / CIP 107618 / JCM 11309 / KCTC 3954 / HTE831)</name>
    <dbReference type="NCBI Taxonomy" id="221109"/>
    <lineage>
        <taxon>Bacteria</taxon>
        <taxon>Bacillati</taxon>
        <taxon>Bacillota</taxon>
        <taxon>Bacilli</taxon>
        <taxon>Bacillales</taxon>
        <taxon>Bacillaceae</taxon>
        <taxon>Oceanobacillus</taxon>
    </lineage>
</organism>
<sequence>MIDFHSFENTNSYSNRNIDLTWVEKLQTFIGNPQQKTAVDMGCGGGLYTKVLADLGFKEIYGIDFSDAMLTSASNNYHHLHQAQFLKGNAYNSGLESDSVDFYLQRAVLHHLTDPEAAFIEAARILRQEGIIYIQDRTMEDCLIPGSTSHLRGYLYYDFPELIEIEKQRRPTISETIGQLKTAGFTEIKQMNLWEVRKHYASFQELRKDIQSRKGRSILHELSDAEIKLWIQKLENRLPNDTEIIEKDRWTIWIAHKKDSN</sequence>
<dbReference type="CDD" id="cd02440">
    <property type="entry name" value="AdoMet_MTases"/>
    <property type="match status" value="1"/>
</dbReference>
<dbReference type="Proteomes" id="UP000000822">
    <property type="component" value="Chromosome"/>
</dbReference>
<dbReference type="PANTHER" id="PTHR43591:SF24">
    <property type="entry name" value="2-METHOXY-6-POLYPRENYL-1,4-BENZOQUINOL METHYLASE, MITOCHONDRIAL"/>
    <property type="match status" value="1"/>
</dbReference>
<protein>
    <submittedName>
        <fullName evidence="2">Hypothetical conserved protein</fullName>
    </submittedName>
</protein>
<dbReference type="InterPro" id="IPR029063">
    <property type="entry name" value="SAM-dependent_MTases_sf"/>
</dbReference>
<evidence type="ECO:0000313" key="2">
    <source>
        <dbReference type="EMBL" id="BAC12993.1"/>
    </source>
</evidence>
<dbReference type="EMBL" id="BA000028">
    <property type="protein sequence ID" value="BAC12993.1"/>
    <property type="molecule type" value="Genomic_DNA"/>
</dbReference>
<dbReference type="HOGENOM" id="CLU_1089548_0_0_9"/>
<name>Q8CUS0_OCEIH</name>
<dbReference type="KEGG" id="oih:OB1037"/>